<evidence type="ECO:0000313" key="4">
    <source>
        <dbReference type="EMBL" id="OBX04018.1"/>
    </source>
</evidence>
<dbReference type="PATRIC" id="fig|505345.6.peg.1841"/>
<dbReference type="PANTHER" id="PTHR23028:SF53">
    <property type="entry name" value="ACYL_TRANSF_3 DOMAIN-CONTAINING PROTEIN"/>
    <property type="match status" value="1"/>
</dbReference>
<feature type="transmembrane region" description="Helical" evidence="1">
    <location>
        <begin position="227"/>
        <end position="248"/>
    </location>
</feature>
<feature type="transmembrane region" description="Helical" evidence="1">
    <location>
        <begin position="166"/>
        <end position="184"/>
    </location>
</feature>
<feature type="domain" description="SGNH" evidence="3">
    <location>
        <begin position="399"/>
        <end position="605"/>
    </location>
</feature>
<keyword evidence="1" id="KW-1133">Transmembrane helix</keyword>
<evidence type="ECO:0000313" key="5">
    <source>
        <dbReference type="Proteomes" id="UP000092626"/>
    </source>
</evidence>
<feature type="domain" description="Acyltransferase 3" evidence="2">
    <location>
        <begin position="8"/>
        <end position="339"/>
    </location>
</feature>
<reference evidence="4 5" key="1">
    <citation type="submission" date="2014-11" db="EMBL/GenBank/DDBJ databases">
        <title>Pan-genome of Gallibacterium spp.</title>
        <authorList>
            <person name="Kudirkiene E."/>
            <person name="Bojesen A.M."/>
        </authorList>
    </citation>
    <scope>NUCLEOTIDE SEQUENCE [LARGE SCALE GENOMIC DNA]</scope>
    <source>
        <strain evidence="4 5">59/S3/89</strain>
    </source>
</reference>
<accession>A0A1A7PN87</accession>
<dbReference type="InterPro" id="IPR043968">
    <property type="entry name" value="SGNH"/>
</dbReference>
<feature type="transmembrane region" description="Helical" evidence="1">
    <location>
        <begin position="34"/>
        <end position="54"/>
    </location>
</feature>
<dbReference type="Pfam" id="PF19040">
    <property type="entry name" value="SGNH"/>
    <property type="match status" value="1"/>
</dbReference>
<dbReference type="EMBL" id="JTJR01000035">
    <property type="protein sequence ID" value="OBX04018.1"/>
    <property type="molecule type" value="Genomic_DNA"/>
</dbReference>
<proteinExistence type="predicted"/>
<name>A0A1A7PN87_9PAST</name>
<dbReference type="InterPro" id="IPR002656">
    <property type="entry name" value="Acyl_transf_3_dom"/>
</dbReference>
<feature type="transmembrane region" description="Helical" evidence="1">
    <location>
        <begin position="254"/>
        <end position="273"/>
    </location>
</feature>
<feature type="transmembrane region" description="Helical" evidence="1">
    <location>
        <begin position="75"/>
        <end position="96"/>
    </location>
</feature>
<organism evidence="4 5">
    <name type="scientific">Gallibacterium genomosp. 3</name>
    <dbReference type="NCBI Taxonomy" id="505345"/>
    <lineage>
        <taxon>Bacteria</taxon>
        <taxon>Pseudomonadati</taxon>
        <taxon>Pseudomonadota</taxon>
        <taxon>Gammaproteobacteria</taxon>
        <taxon>Pasteurellales</taxon>
        <taxon>Pasteurellaceae</taxon>
        <taxon>Gallibacterium</taxon>
    </lineage>
</organism>
<dbReference type="GO" id="GO:0016747">
    <property type="term" value="F:acyltransferase activity, transferring groups other than amino-acyl groups"/>
    <property type="evidence" value="ECO:0007669"/>
    <property type="project" value="InterPro"/>
</dbReference>
<evidence type="ECO:0000259" key="3">
    <source>
        <dbReference type="Pfam" id="PF19040"/>
    </source>
</evidence>
<keyword evidence="1" id="KW-0472">Membrane</keyword>
<protein>
    <recommendedName>
        <fullName evidence="6">Acyltransferase</fullName>
    </recommendedName>
</protein>
<dbReference type="Proteomes" id="UP000092626">
    <property type="component" value="Unassembled WGS sequence"/>
</dbReference>
<dbReference type="GO" id="GO:0016020">
    <property type="term" value="C:membrane"/>
    <property type="evidence" value="ECO:0007669"/>
    <property type="project" value="TreeGrafter"/>
</dbReference>
<feature type="transmembrane region" description="Helical" evidence="1">
    <location>
        <begin position="12"/>
        <end position="28"/>
    </location>
</feature>
<evidence type="ECO:0000256" key="1">
    <source>
        <dbReference type="SAM" id="Phobius"/>
    </source>
</evidence>
<dbReference type="GO" id="GO:0009103">
    <property type="term" value="P:lipopolysaccharide biosynthetic process"/>
    <property type="evidence" value="ECO:0007669"/>
    <property type="project" value="TreeGrafter"/>
</dbReference>
<feature type="transmembrane region" description="Helical" evidence="1">
    <location>
        <begin position="294"/>
        <end position="314"/>
    </location>
</feature>
<feature type="transmembrane region" description="Helical" evidence="1">
    <location>
        <begin position="137"/>
        <end position="159"/>
    </location>
</feature>
<sequence length="625" mass="72319">MSSIKYRAEIDGLRAIAVISVIIFHLNSNWLPGGFLGVDIFFVISGYLITKIIVTEIENKIFTYKNFYNRRIKRIYPIFIFIMFFTSIVGALIFTYNDFNTLRKGIEFSVVLSANIFFAKSQGYFDLDITSNPILHIWSLAVEEQYYLFFPLLVILIYRKSLNKKLLFQAIMILFFLSLASTFIPSSYYTKYINTYYLPQLRFFELLIGSGLSLLSPYKGKGGGNYLIIADLISFICLVLIIYCFFYYSEKTLFVPGIALLIPCFLTAGVIYFSQSGKVIKNILSLSFIVKIGLLSYSLYLWHWVIITIFNYVLGNVSKSILFITLQGVLTFLLSFLGYYLVEKPIRYRKISFWKAFVYIYLIPSILIVGMNYLLRNHIRKIDRQYTKEDSLVIENTLPSKVLMIGDSHADHLSFFLDYVGKKEGWKADIININNMGCKFPIDKNGSIIQSESCLSVMNKIDKYPVIFISFFYDLYSGENPVPRSDPLSYREKNFYLKLQNFVRFLAKDKQVYVFSNIPAISYSPLRILHLKPFGLDKYLPPITSIGDIKSSNDKIYNTINNIPNVHWVDLLSFLPTEYNIDSGPIYKDQDHLTPIGSYNIGYKFSESQILLPKILIEEINSEKR</sequence>
<evidence type="ECO:0000259" key="2">
    <source>
        <dbReference type="Pfam" id="PF01757"/>
    </source>
</evidence>
<gene>
    <name evidence="4" type="ORF">QV06_09040</name>
</gene>
<feature type="transmembrane region" description="Helical" evidence="1">
    <location>
        <begin position="354"/>
        <end position="375"/>
    </location>
</feature>
<comment type="caution">
    <text evidence="4">The sequence shown here is derived from an EMBL/GenBank/DDBJ whole genome shotgun (WGS) entry which is preliminary data.</text>
</comment>
<dbReference type="RefSeq" id="WP_065237855.1">
    <property type="nucleotide sequence ID" value="NZ_JTJR01000035.1"/>
</dbReference>
<dbReference type="AlphaFoldDB" id="A0A1A7PN87"/>
<dbReference type="STRING" id="505345.QV06_09040"/>
<dbReference type="InterPro" id="IPR050879">
    <property type="entry name" value="Acyltransferase_3"/>
</dbReference>
<dbReference type="Pfam" id="PF01757">
    <property type="entry name" value="Acyl_transf_3"/>
    <property type="match status" value="1"/>
</dbReference>
<evidence type="ECO:0008006" key="6">
    <source>
        <dbReference type="Google" id="ProtNLM"/>
    </source>
</evidence>
<keyword evidence="1" id="KW-0812">Transmembrane</keyword>
<feature type="transmembrane region" description="Helical" evidence="1">
    <location>
        <begin position="320"/>
        <end position="342"/>
    </location>
</feature>
<dbReference type="PANTHER" id="PTHR23028">
    <property type="entry name" value="ACETYLTRANSFERASE"/>
    <property type="match status" value="1"/>
</dbReference>